<organism evidence="1 2">
    <name type="scientific">Holotrichia oblita</name>
    <name type="common">Chafer beetle</name>
    <dbReference type="NCBI Taxonomy" id="644536"/>
    <lineage>
        <taxon>Eukaryota</taxon>
        <taxon>Metazoa</taxon>
        <taxon>Ecdysozoa</taxon>
        <taxon>Arthropoda</taxon>
        <taxon>Hexapoda</taxon>
        <taxon>Insecta</taxon>
        <taxon>Pterygota</taxon>
        <taxon>Neoptera</taxon>
        <taxon>Endopterygota</taxon>
        <taxon>Coleoptera</taxon>
        <taxon>Polyphaga</taxon>
        <taxon>Scarabaeiformia</taxon>
        <taxon>Scarabaeidae</taxon>
        <taxon>Melolonthinae</taxon>
        <taxon>Holotrichia</taxon>
    </lineage>
</organism>
<gene>
    <name evidence="1" type="ORF">MML48_9g00009532</name>
</gene>
<comment type="caution">
    <text evidence="1">The sequence shown here is derived from an EMBL/GenBank/DDBJ whole genome shotgun (WGS) entry which is preliminary data.</text>
</comment>
<proteinExistence type="predicted"/>
<keyword evidence="2" id="KW-1185">Reference proteome</keyword>
<name>A0ACB9SIG3_HOLOL</name>
<reference evidence="1" key="1">
    <citation type="submission" date="2022-04" db="EMBL/GenBank/DDBJ databases">
        <title>Chromosome-scale genome assembly of Holotrichia oblita Faldermann.</title>
        <authorList>
            <person name="Rongchong L."/>
        </authorList>
    </citation>
    <scope>NUCLEOTIDE SEQUENCE</scope>
    <source>
        <strain evidence="1">81SQS9</strain>
    </source>
</reference>
<dbReference type="Proteomes" id="UP001056778">
    <property type="component" value="Chromosome 9"/>
</dbReference>
<sequence>MGDSSDLNNLIALFDRPTEPMFRVKGKKSFQLPEEYVTDRYKGISVEIANRFAGDADEVVKVDKAPIPDLGDITSLGRRDNFSLFIPKHRDISAKLINIFLKARNVKELLSIATYAHDRVNPYLFIYCFSVALIHRPDTKGLKIPNQIQTFPDKYLDSQVFAKAREELAVVPTGKRNPIEIPRDYTATDLEEEHRIAYWREDLGINLHHWHWHLVYPTDGGDVVTKKDRRGELFFYSHQQIVARYNFERLCNALKRVDRYVDWDAPIKEAYFPKLDSLVASRAYPARVKDMKLQDLDIARENVKVDVADMKSWNDRIRTAIAQGFVMTRDNKRLNLDEFSGIDILGNMMESSELSPNRQFYGNLHGFGHLMLSYIHDPKGRHLEPFGVIGDFTTAMRDPIFYRWHSFVDDVFQQFKGTLPRYTVDQLGYPGVKLNSVTVKTQSGADNEFKTFWQQSPVDMSRGVDFQEPGSVFVRFTHLQHEPFSYTISVNNSTNGVKEGTCRIFLAPAADERGNPWLFNNQRTMFIEMDRFKVTLKQGKNTITRNSTQSAVTIPFEKTFRDLDTNRPIDNEELDIFNFCGCGWPHHLLVPKGTPEGYPAQLFVMISNYADDKVDQDLSGSCNDAESYCGVRGGDMASSDLDRLVALFDRPVEPVFRVKGNKAFRIPQEFITNRYKDFSNELSNQSSQEAGETVQIDNIQNLPNLNQILQLNKHENFSLFIPKHRDIAAQLIRIFMDVKDTKELLSTACYAHDRVNPYLFIYCLSVALIHRTDTRNVKIPNNIQTFPDKYFDSKVFSRAREELRVVPPGSRRPIEIPRDYTASDLEVEHRLAYWREDLGLNLHHWHWHLVYPTDGDPNIASKDRRGELFYYSHQQIIARYNFERLCNHLGRVERYSDWSVPIKEAYFPKLDSLVASRTYAARVQNMVLQDVDIPTQNIRIDITDMIRWRDRIYQAIASGSITLPNGTTMTLDDYSGIDILGNLVESSEISPNRPYYGNLHAFGHVMLSYIHDPQSKHLESFGVMGDLSTTMRDPIFYRWHSYIDDIFQQFKGSLPRYTTAQLDYPGIQVTGVSVRTANAPNNVFKTFWQQSDVDMSRGLDFQERGSVFVRFTHLQQEPFSYNITVNNTNNGVREGTCRIYIAPANDERGNPWMFNTQRLMFIELDKFRVTLRPGNNTITRNSTQSSVTIPFEKTFRDLDTNRPTAGEELDLFNFCGCGWPAHLLIPKGNPEGFLCQLFVMVSNYADDRVEQDLTGSCNDGESYCGVRGGKYPDRRSMGYPFDRVGRPGTETLERFLTPNMRVQNCTIMNSDKTVRPKGN</sequence>
<protein>
    <submittedName>
        <fullName evidence="1">Larval storage protein/phenoloxidase</fullName>
    </submittedName>
</protein>
<dbReference type="EMBL" id="CM043023">
    <property type="protein sequence ID" value="KAI4454593.1"/>
    <property type="molecule type" value="Genomic_DNA"/>
</dbReference>
<evidence type="ECO:0000313" key="1">
    <source>
        <dbReference type="EMBL" id="KAI4454593.1"/>
    </source>
</evidence>
<evidence type="ECO:0000313" key="2">
    <source>
        <dbReference type="Proteomes" id="UP001056778"/>
    </source>
</evidence>
<accession>A0ACB9SIG3</accession>